<dbReference type="Proteomes" id="UP000004079">
    <property type="component" value="Unassembled WGS sequence"/>
</dbReference>
<accession>D1QV18</accession>
<dbReference type="AlphaFoldDB" id="D1QV18"/>
<name>D1QV18_9BACT</name>
<evidence type="ECO:0000313" key="2">
    <source>
        <dbReference type="Proteomes" id="UP000004079"/>
    </source>
</evidence>
<sequence>MKSNAKRWRGCEKKAFSSSISWGKNLKNPSEKHAICHQRDFFFGYFGGLNQPFRGFICPCWPE</sequence>
<reference evidence="1 2" key="1">
    <citation type="submission" date="2009-11" db="EMBL/GenBank/DDBJ databases">
        <authorList>
            <person name="Weinstock G."/>
            <person name="Sodergren E."/>
            <person name="Clifton S."/>
            <person name="Fulton L."/>
            <person name="Fulton B."/>
            <person name="Courtney L."/>
            <person name="Fronick C."/>
            <person name="Harrison M."/>
            <person name="Strong C."/>
            <person name="Farmer C."/>
            <person name="Delahaunty K."/>
            <person name="Markovic C."/>
            <person name="Hall O."/>
            <person name="Minx P."/>
            <person name="Tomlinson C."/>
            <person name="Mitreva M."/>
            <person name="Nelson J."/>
            <person name="Hou S."/>
            <person name="Wollam A."/>
            <person name="Pepin K.H."/>
            <person name="Johnson M."/>
            <person name="Bhonagiri V."/>
            <person name="Nash W.E."/>
            <person name="Warren W."/>
            <person name="Chinwalla A."/>
            <person name="Mardis E.R."/>
            <person name="Wilson R.K."/>
        </authorList>
    </citation>
    <scope>NUCLEOTIDE SEQUENCE [LARGE SCALE GENOMIC DNA]</scope>
    <source>
        <strain evidence="1 2">F0302</strain>
    </source>
</reference>
<evidence type="ECO:0000313" key="1">
    <source>
        <dbReference type="EMBL" id="EFB30823.1"/>
    </source>
</evidence>
<organism evidence="1 2">
    <name type="scientific">Segatella oris F0302</name>
    <dbReference type="NCBI Taxonomy" id="649760"/>
    <lineage>
        <taxon>Bacteria</taxon>
        <taxon>Pseudomonadati</taxon>
        <taxon>Bacteroidota</taxon>
        <taxon>Bacteroidia</taxon>
        <taxon>Bacteroidales</taxon>
        <taxon>Prevotellaceae</taxon>
        <taxon>Segatella</taxon>
    </lineage>
</organism>
<dbReference type="HOGENOM" id="CLU_2882172_0_0_10"/>
<dbReference type="EMBL" id="ACUZ02000050">
    <property type="protein sequence ID" value="EFB30823.1"/>
    <property type="molecule type" value="Genomic_DNA"/>
</dbReference>
<gene>
    <name evidence="1" type="ORF">HMPREF0971_02855</name>
</gene>
<protein>
    <submittedName>
        <fullName evidence="1">Uncharacterized protein</fullName>
    </submittedName>
</protein>
<proteinExistence type="predicted"/>
<comment type="caution">
    <text evidence="1">The sequence shown here is derived from an EMBL/GenBank/DDBJ whole genome shotgun (WGS) entry which is preliminary data.</text>
</comment>